<evidence type="ECO:0000256" key="1">
    <source>
        <dbReference type="ARBA" id="ARBA00005384"/>
    </source>
</evidence>
<dbReference type="Pfam" id="PF00155">
    <property type="entry name" value="Aminotran_1_2"/>
    <property type="match status" value="1"/>
</dbReference>
<keyword evidence="3" id="KW-0805">Transcription regulation</keyword>
<comment type="caution">
    <text evidence="7">The sequence shown here is derived from an EMBL/GenBank/DDBJ whole genome shotgun (WGS) entry which is preliminary data.</text>
</comment>
<dbReference type="InterPro" id="IPR036388">
    <property type="entry name" value="WH-like_DNA-bd_sf"/>
</dbReference>
<dbReference type="GO" id="GO:0008483">
    <property type="term" value="F:transaminase activity"/>
    <property type="evidence" value="ECO:0007669"/>
    <property type="project" value="UniProtKB-KW"/>
</dbReference>
<dbReference type="PRINTS" id="PR00035">
    <property type="entry name" value="HTHGNTR"/>
</dbReference>
<dbReference type="InterPro" id="IPR004839">
    <property type="entry name" value="Aminotransferase_I/II_large"/>
</dbReference>
<dbReference type="InterPro" id="IPR036390">
    <property type="entry name" value="WH_DNA-bd_sf"/>
</dbReference>
<protein>
    <submittedName>
        <fullName evidence="7">Aminotransferase class I/II-fold pyridoxal phosphate-dependent enzyme</fullName>
    </submittedName>
</protein>
<dbReference type="Proteomes" id="UP000471026">
    <property type="component" value="Unassembled WGS sequence"/>
</dbReference>
<dbReference type="SUPFAM" id="SSF53383">
    <property type="entry name" value="PLP-dependent transferases"/>
    <property type="match status" value="1"/>
</dbReference>
<reference evidence="7 8" key="1">
    <citation type="submission" date="2019-11" db="EMBL/GenBank/DDBJ databases">
        <title>Draft genome sequence of Kocuria indica DP-K7, a methyl red degrading Actinobacterium.</title>
        <authorList>
            <person name="Kumaran S."/>
            <person name="Tischler D."/>
            <person name="Ngo A.C.R."/>
            <person name="Schultes F."/>
        </authorList>
    </citation>
    <scope>NUCLEOTIDE SEQUENCE [LARGE SCALE GENOMIC DNA]</scope>
    <source>
        <strain evidence="7 8">DP-K7</strain>
    </source>
</reference>
<dbReference type="Pfam" id="PF00392">
    <property type="entry name" value="GntR"/>
    <property type="match status" value="1"/>
</dbReference>
<keyword evidence="7" id="KW-0032">Aminotransferase</keyword>
<dbReference type="PANTHER" id="PTHR46577">
    <property type="entry name" value="HTH-TYPE TRANSCRIPTIONAL REGULATORY PROTEIN GABR"/>
    <property type="match status" value="1"/>
</dbReference>
<dbReference type="GO" id="GO:0003700">
    <property type="term" value="F:DNA-binding transcription factor activity"/>
    <property type="evidence" value="ECO:0007669"/>
    <property type="project" value="InterPro"/>
</dbReference>
<dbReference type="SMART" id="SM00345">
    <property type="entry name" value="HTH_GNTR"/>
    <property type="match status" value="1"/>
</dbReference>
<gene>
    <name evidence="7" type="ORF">GKZ75_13235</name>
</gene>
<feature type="domain" description="HTH gntR-type" evidence="6">
    <location>
        <begin position="17"/>
        <end position="85"/>
    </location>
</feature>
<evidence type="ECO:0000313" key="8">
    <source>
        <dbReference type="Proteomes" id="UP000471026"/>
    </source>
</evidence>
<dbReference type="RefSeq" id="WP_162230414.1">
    <property type="nucleotide sequence ID" value="NZ_WMHZ01000034.1"/>
</dbReference>
<accession>A0A6N9R0V8</accession>
<keyword evidence="4" id="KW-0238">DNA-binding</keyword>
<evidence type="ECO:0000313" key="7">
    <source>
        <dbReference type="EMBL" id="NDO79156.1"/>
    </source>
</evidence>
<dbReference type="EMBL" id="WMHZ01000034">
    <property type="protein sequence ID" value="NDO79156.1"/>
    <property type="molecule type" value="Genomic_DNA"/>
</dbReference>
<evidence type="ECO:0000256" key="2">
    <source>
        <dbReference type="ARBA" id="ARBA00022898"/>
    </source>
</evidence>
<dbReference type="InterPro" id="IPR015424">
    <property type="entry name" value="PyrdxlP-dep_Trfase"/>
</dbReference>
<dbReference type="Gene3D" id="1.10.10.10">
    <property type="entry name" value="Winged helix-like DNA-binding domain superfamily/Winged helix DNA-binding domain"/>
    <property type="match status" value="1"/>
</dbReference>
<keyword evidence="2" id="KW-0663">Pyridoxal phosphate</keyword>
<dbReference type="GO" id="GO:0030170">
    <property type="term" value="F:pyridoxal phosphate binding"/>
    <property type="evidence" value="ECO:0007669"/>
    <property type="project" value="InterPro"/>
</dbReference>
<dbReference type="Gene3D" id="3.40.640.10">
    <property type="entry name" value="Type I PLP-dependent aspartate aminotransferase-like (Major domain)"/>
    <property type="match status" value="1"/>
</dbReference>
<dbReference type="CDD" id="cd00609">
    <property type="entry name" value="AAT_like"/>
    <property type="match status" value="1"/>
</dbReference>
<dbReference type="CDD" id="cd07377">
    <property type="entry name" value="WHTH_GntR"/>
    <property type="match status" value="1"/>
</dbReference>
<keyword evidence="5" id="KW-0804">Transcription</keyword>
<dbReference type="InterPro" id="IPR051446">
    <property type="entry name" value="HTH_trans_reg/aminotransferase"/>
</dbReference>
<dbReference type="SUPFAM" id="SSF46785">
    <property type="entry name" value="Winged helix' DNA-binding domain"/>
    <property type="match status" value="1"/>
</dbReference>
<dbReference type="InterPro" id="IPR000524">
    <property type="entry name" value="Tscrpt_reg_HTH_GntR"/>
</dbReference>
<evidence type="ECO:0000256" key="4">
    <source>
        <dbReference type="ARBA" id="ARBA00023125"/>
    </source>
</evidence>
<dbReference type="GO" id="GO:0003677">
    <property type="term" value="F:DNA binding"/>
    <property type="evidence" value="ECO:0007669"/>
    <property type="project" value="UniProtKB-KW"/>
</dbReference>
<evidence type="ECO:0000256" key="5">
    <source>
        <dbReference type="ARBA" id="ARBA00023163"/>
    </source>
</evidence>
<organism evidence="7 8">
    <name type="scientific">Kocuria marina subsp. indica</name>
    <dbReference type="NCBI Taxonomy" id="1049583"/>
    <lineage>
        <taxon>Bacteria</taxon>
        <taxon>Bacillati</taxon>
        <taxon>Actinomycetota</taxon>
        <taxon>Actinomycetes</taxon>
        <taxon>Micrococcales</taxon>
        <taxon>Micrococcaceae</taxon>
        <taxon>Kocuria</taxon>
    </lineage>
</organism>
<dbReference type="AlphaFoldDB" id="A0A6N9R0V8"/>
<evidence type="ECO:0000259" key="6">
    <source>
        <dbReference type="PROSITE" id="PS50949"/>
    </source>
</evidence>
<dbReference type="PROSITE" id="PS50949">
    <property type="entry name" value="HTH_GNTR"/>
    <property type="match status" value="1"/>
</dbReference>
<sequence length="467" mass="50041">MNGADFLQLDPNSAPQGARMAWLTEQLRAGIADGRLAQGVRLPSSRVLADELSMSRGTVVEAYHRLMEEGLVVSNRGGGTTVANVIPATAATPAAQQPQDPGRADGDGIDISSGMPDLSAFPRAAWSRAERKVLSTATSRELGYADPQGVPALREALAGWLARSRGVVAEPDQIIVTAGVTGALSLLAQVLRNRGVTTCAVEDPGADGNRRILDYWMDGLVPVPVDEDGLSVDALAQTSTRAVIATPAHQFPTGVVLSPERRRALVAWADRANGVVIEDDYDAEYRYDRAPVRAMQGLSPERVVHVSSLSKVLAPALRVGWMVAPAHLRDELAEKRWATDLGSPALMQLTLAELLETGALERHLRTLRKKHRERRDAAVEAIAHFLPGCKIEGIAAGLHLVVMLPEHLDDKVVTERAKREGIAVHPLSRHGFTTGVPGLVIGYGPHPIPVLEQALRRLGRIVAGCTS</sequence>
<name>A0A6N9R0V8_9MICC</name>
<proteinExistence type="inferred from homology"/>
<dbReference type="PANTHER" id="PTHR46577:SF1">
    <property type="entry name" value="HTH-TYPE TRANSCRIPTIONAL REGULATORY PROTEIN GABR"/>
    <property type="match status" value="1"/>
</dbReference>
<keyword evidence="7" id="KW-0808">Transferase</keyword>
<evidence type="ECO:0000256" key="3">
    <source>
        <dbReference type="ARBA" id="ARBA00023015"/>
    </source>
</evidence>
<dbReference type="InterPro" id="IPR015421">
    <property type="entry name" value="PyrdxlP-dep_Trfase_major"/>
</dbReference>
<comment type="similarity">
    <text evidence="1">In the C-terminal section; belongs to the class-I pyridoxal-phosphate-dependent aminotransferase family.</text>
</comment>